<keyword evidence="2" id="KW-1185">Reference proteome</keyword>
<dbReference type="InterPro" id="IPR036692">
    <property type="entry name" value="Shew3726-like_sf"/>
</dbReference>
<accession>A0ABQ6F4S3</accession>
<organism evidence="1 2">
    <name type="scientific">Vibrio zhanjiangensis</name>
    <dbReference type="NCBI Taxonomy" id="1046128"/>
    <lineage>
        <taxon>Bacteria</taxon>
        <taxon>Pseudomonadati</taxon>
        <taxon>Pseudomonadota</taxon>
        <taxon>Gammaproteobacteria</taxon>
        <taxon>Vibrionales</taxon>
        <taxon>Vibrionaceae</taxon>
        <taxon>Vibrio</taxon>
    </lineage>
</organism>
<dbReference type="SUPFAM" id="SSF160272">
    <property type="entry name" value="Shew3726-like"/>
    <property type="match status" value="1"/>
</dbReference>
<dbReference type="InterPro" id="IPR009962">
    <property type="entry name" value="DUF1488"/>
</dbReference>
<evidence type="ECO:0000313" key="1">
    <source>
        <dbReference type="EMBL" id="GLT20241.1"/>
    </source>
</evidence>
<protein>
    <submittedName>
        <fullName evidence="1">Transcriptional regulator</fullName>
    </submittedName>
</protein>
<dbReference type="Gene3D" id="3.30.160.140">
    <property type="entry name" value="Shew3726-like"/>
    <property type="match status" value="1"/>
</dbReference>
<reference evidence="2" key="1">
    <citation type="journal article" date="2019" name="Int. J. Syst. Evol. Microbiol.">
        <title>The Global Catalogue of Microorganisms (GCM) 10K type strain sequencing project: providing services to taxonomists for standard genome sequencing and annotation.</title>
        <authorList>
            <consortium name="The Broad Institute Genomics Platform"/>
            <consortium name="The Broad Institute Genome Sequencing Center for Infectious Disease"/>
            <person name="Wu L."/>
            <person name="Ma J."/>
        </authorList>
    </citation>
    <scope>NUCLEOTIDE SEQUENCE [LARGE SCALE GENOMIC DNA]</scope>
    <source>
        <strain evidence="2">NBRC 108723</strain>
    </source>
</reference>
<proteinExistence type="predicted"/>
<comment type="caution">
    <text evidence="1">The sequence shown here is derived from an EMBL/GenBank/DDBJ whole genome shotgun (WGS) entry which is preliminary data.</text>
</comment>
<dbReference type="EMBL" id="BSPW01000098">
    <property type="protein sequence ID" value="GLT20241.1"/>
    <property type="molecule type" value="Genomic_DNA"/>
</dbReference>
<gene>
    <name evidence="1" type="ORF">GCM10007938_40240</name>
</gene>
<dbReference type="Pfam" id="PF07369">
    <property type="entry name" value="DUF1488"/>
    <property type="match status" value="1"/>
</dbReference>
<sequence length="88" mass="10065">MNQSILFSDIQSWDEHRQVVLFSAQLSGALINCLISKKALENISGCLLNEEKQILETFSRFRFDIEDLAENLIEDEAFNQQGMIEVVS</sequence>
<name>A0ABQ6F4S3_9VIBR</name>
<dbReference type="Proteomes" id="UP001157138">
    <property type="component" value="Unassembled WGS sequence"/>
</dbReference>
<evidence type="ECO:0000313" key="2">
    <source>
        <dbReference type="Proteomes" id="UP001157138"/>
    </source>
</evidence>
<dbReference type="RefSeq" id="WP_284194063.1">
    <property type="nucleotide sequence ID" value="NZ_BSPW01000098.1"/>
</dbReference>